<dbReference type="InterPro" id="IPR003675">
    <property type="entry name" value="Rce1/LyrA-like_dom"/>
</dbReference>
<keyword evidence="3" id="KW-0645">Protease</keyword>
<accession>A0ABR7IA99</accession>
<evidence type="ECO:0000256" key="1">
    <source>
        <dbReference type="SAM" id="Phobius"/>
    </source>
</evidence>
<dbReference type="PANTHER" id="PTHR39430:SF1">
    <property type="entry name" value="PROTEASE"/>
    <property type="match status" value="1"/>
</dbReference>
<dbReference type="Proteomes" id="UP000621540">
    <property type="component" value="Unassembled WGS sequence"/>
</dbReference>
<evidence type="ECO:0000313" key="4">
    <source>
        <dbReference type="Proteomes" id="UP000621540"/>
    </source>
</evidence>
<feature type="domain" description="CAAX prenyl protease 2/Lysostaphin resistance protein A-like" evidence="2">
    <location>
        <begin position="58"/>
        <end position="146"/>
    </location>
</feature>
<protein>
    <submittedName>
        <fullName evidence="3">CPBP family intramembrane metalloprotease</fullName>
    </submittedName>
</protein>
<evidence type="ECO:0000313" key="3">
    <source>
        <dbReference type="EMBL" id="MBC5753866.1"/>
    </source>
</evidence>
<keyword evidence="1" id="KW-0812">Transmembrane</keyword>
<feature type="transmembrane region" description="Helical" evidence="1">
    <location>
        <begin position="57"/>
        <end position="80"/>
    </location>
</feature>
<organism evidence="3 4">
    <name type="scientific">Roseburia yibonii</name>
    <dbReference type="NCBI Taxonomy" id="2763063"/>
    <lineage>
        <taxon>Bacteria</taxon>
        <taxon>Bacillati</taxon>
        <taxon>Bacillota</taxon>
        <taxon>Clostridia</taxon>
        <taxon>Lachnospirales</taxon>
        <taxon>Lachnospiraceae</taxon>
        <taxon>Roseburia</taxon>
    </lineage>
</organism>
<dbReference type="EMBL" id="JACOQH010000004">
    <property type="protein sequence ID" value="MBC5753866.1"/>
    <property type="molecule type" value="Genomic_DNA"/>
</dbReference>
<dbReference type="GO" id="GO:0008237">
    <property type="term" value="F:metallopeptidase activity"/>
    <property type="evidence" value="ECO:0007669"/>
    <property type="project" value="UniProtKB-KW"/>
</dbReference>
<feature type="transmembrane region" description="Helical" evidence="1">
    <location>
        <begin position="109"/>
        <end position="128"/>
    </location>
</feature>
<reference evidence="3 4" key="1">
    <citation type="submission" date="2020-08" db="EMBL/GenBank/DDBJ databases">
        <title>Genome public.</title>
        <authorList>
            <person name="Liu C."/>
            <person name="Sun Q."/>
        </authorList>
    </citation>
    <scope>NUCLEOTIDE SEQUENCE [LARGE SCALE GENOMIC DNA]</scope>
    <source>
        <strain evidence="3 4">BX0805</strain>
    </source>
</reference>
<keyword evidence="1" id="KW-0472">Membrane</keyword>
<keyword evidence="1" id="KW-1133">Transmembrane helix</keyword>
<gene>
    <name evidence="3" type="ORF">H8Z76_07450</name>
</gene>
<feature type="transmembrane region" description="Helical" evidence="1">
    <location>
        <begin position="160"/>
        <end position="180"/>
    </location>
</feature>
<feature type="transmembrane region" description="Helical" evidence="1">
    <location>
        <begin position="12"/>
        <end position="32"/>
    </location>
</feature>
<feature type="transmembrane region" description="Helical" evidence="1">
    <location>
        <begin position="135"/>
        <end position="154"/>
    </location>
</feature>
<dbReference type="Pfam" id="PF02517">
    <property type="entry name" value="Rce1-like"/>
    <property type="match status" value="1"/>
</dbReference>
<proteinExistence type="predicted"/>
<keyword evidence="3" id="KW-0482">Metalloprotease</keyword>
<sequence length="193" mass="22455">MLKSIGLYFRKIDFLNFAVGAIMPIIVLFIVYSSVKSNIILQDTDFLSLLMNHKGKFIFYFFVSFIEEVIFRGIIFGLLLQKCKNKYLSCVIAALIFTLPHIFNTDNISVLVMFIFPFLYGIFANEMFYTTKSIWMPTGFHWLWNYTITSLFLVTGTQSFIYVHIIAAMIIMIPLFYIVIGKTRLKKTSPQKL</sequence>
<evidence type="ECO:0000259" key="2">
    <source>
        <dbReference type="Pfam" id="PF02517"/>
    </source>
</evidence>
<comment type="caution">
    <text evidence="3">The sequence shown here is derived from an EMBL/GenBank/DDBJ whole genome shotgun (WGS) entry which is preliminary data.</text>
</comment>
<dbReference type="RefSeq" id="WP_186982078.1">
    <property type="nucleotide sequence ID" value="NZ_JACOQH010000004.1"/>
</dbReference>
<dbReference type="PANTHER" id="PTHR39430">
    <property type="entry name" value="MEMBRANE-ASSOCIATED PROTEASE-RELATED"/>
    <property type="match status" value="1"/>
</dbReference>
<name>A0ABR7IA99_9FIRM</name>
<keyword evidence="3" id="KW-0378">Hydrolase</keyword>
<feature type="transmembrane region" description="Helical" evidence="1">
    <location>
        <begin position="87"/>
        <end position="103"/>
    </location>
</feature>
<keyword evidence="4" id="KW-1185">Reference proteome</keyword>